<feature type="transmembrane region" description="Helical" evidence="6">
    <location>
        <begin position="364"/>
        <end position="381"/>
    </location>
</feature>
<protein>
    <submittedName>
        <fullName evidence="8">MMPL family transporter</fullName>
    </submittedName>
</protein>
<evidence type="ECO:0000256" key="6">
    <source>
        <dbReference type="SAM" id="Phobius"/>
    </source>
</evidence>
<proteinExistence type="predicted"/>
<evidence type="ECO:0000313" key="8">
    <source>
        <dbReference type="EMBL" id="GAA3716034.1"/>
    </source>
</evidence>
<evidence type="ECO:0000259" key="7">
    <source>
        <dbReference type="PROSITE" id="PS50156"/>
    </source>
</evidence>
<comment type="subcellular location">
    <subcellularLocation>
        <location evidence="1">Cell membrane</location>
        <topology evidence="1">Multi-pass membrane protein</topology>
    </subcellularLocation>
</comment>
<dbReference type="Pfam" id="PF03176">
    <property type="entry name" value="MMPL"/>
    <property type="match status" value="2"/>
</dbReference>
<feature type="transmembrane region" description="Helical" evidence="6">
    <location>
        <begin position="588"/>
        <end position="615"/>
    </location>
</feature>
<dbReference type="InterPro" id="IPR050545">
    <property type="entry name" value="Mycobact_MmpL"/>
</dbReference>
<feature type="transmembrane region" description="Helical" evidence="6">
    <location>
        <begin position="636"/>
        <end position="655"/>
    </location>
</feature>
<feature type="transmembrane region" description="Helical" evidence="6">
    <location>
        <begin position="270"/>
        <end position="298"/>
    </location>
</feature>
<feature type="transmembrane region" description="Helical" evidence="6">
    <location>
        <begin position="555"/>
        <end position="576"/>
    </location>
</feature>
<dbReference type="Proteomes" id="UP001499884">
    <property type="component" value="Unassembled WGS sequence"/>
</dbReference>
<feature type="transmembrane region" description="Helical" evidence="6">
    <location>
        <begin position="205"/>
        <end position="223"/>
    </location>
</feature>
<evidence type="ECO:0000313" key="9">
    <source>
        <dbReference type="Proteomes" id="UP001499884"/>
    </source>
</evidence>
<feature type="domain" description="SSD" evidence="7">
    <location>
        <begin position="178"/>
        <end position="327"/>
    </location>
</feature>
<comment type="caution">
    <text evidence="8">The sequence shown here is derived from an EMBL/GenBank/DDBJ whole genome shotgun (WGS) entry which is preliminary data.</text>
</comment>
<dbReference type="PANTHER" id="PTHR33406:SF13">
    <property type="entry name" value="MEMBRANE PROTEIN YDFJ"/>
    <property type="match status" value="1"/>
</dbReference>
<feature type="transmembrane region" description="Helical" evidence="6">
    <location>
        <begin position="667"/>
        <end position="692"/>
    </location>
</feature>
<feature type="transmembrane region" description="Helical" evidence="6">
    <location>
        <begin position="304"/>
        <end position="329"/>
    </location>
</feature>
<evidence type="ECO:0000256" key="3">
    <source>
        <dbReference type="ARBA" id="ARBA00022692"/>
    </source>
</evidence>
<dbReference type="PANTHER" id="PTHR33406">
    <property type="entry name" value="MEMBRANE PROTEIN MJ1562-RELATED"/>
    <property type="match status" value="1"/>
</dbReference>
<dbReference type="PROSITE" id="PS50156">
    <property type="entry name" value="SSD"/>
    <property type="match status" value="1"/>
</dbReference>
<feature type="transmembrane region" description="Helical" evidence="6">
    <location>
        <begin position="229"/>
        <end position="249"/>
    </location>
</feature>
<name>A0ABP7EEB7_9ACTN</name>
<gene>
    <name evidence="8" type="ORF">GCM10023082_12160</name>
</gene>
<keyword evidence="9" id="KW-1185">Reference proteome</keyword>
<keyword evidence="2" id="KW-1003">Cell membrane</keyword>
<keyword evidence="4 6" id="KW-1133">Transmembrane helix</keyword>
<evidence type="ECO:0000256" key="5">
    <source>
        <dbReference type="ARBA" id="ARBA00023136"/>
    </source>
</evidence>
<organism evidence="8 9">
    <name type="scientific">Streptomyces tremellae</name>
    <dbReference type="NCBI Taxonomy" id="1124239"/>
    <lineage>
        <taxon>Bacteria</taxon>
        <taxon>Bacillati</taxon>
        <taxon>Actinomycetota</taxon>
        <taxon>Actinomycetes</taxon>
        <taxon>Kitasatosporales</taxon>
        <taxon>Streptomycetaceae</taxon>
        <taxon>Streptomyces</taxon>
    </lineage>
</organism>
<evidence type="ECO:0000256" key="1">
    <source>
        <dbReference type="ARBA" id="ARBA00004651"/>
    </source>
</evidence>
<reference evidence="9" key="1">
    <citation type="journal article" date="2019" name="Int. J. Syst. Evol. Microbiol.">
        <title>The Global Catalogue of Microorganisms (GCM) 10K type strain sequencing project: providing services to taxonomists for standard genome sequencing and annotation.</title>
        <authorList>
            <consortium name="The Broad Institute Genomics Platform"/>
            <consortium name="The Broad Institute Genome Sequencing Center for Infectious Disease"/>
            <person name="Wu L."/>
            <person name="Ma J."/>
        </authorList>
    </citation>
    <scope>NUCLEOTIDE SEQUENCE [LARGE SCALE GENOMIC DNA]</scope>
    <source>
        <strain evidence="9">JCM 30846</strain>
    </source>
</reference>
<dbReference type="RefSeq" id="WP_345642153.1">
    <property type="nucleotide sequence ID" value="NZ_BAABEP010000004.1"/>
</dbReference>
<evidence type="ECO:0000256" key="4">
    <source>
        <dbReference type="ARBA" id="ARBA00022989"/>
    </source>
</evidence>
<dbReference type="InterPro" id="IPR004869">
    <property type="entry name" value="MMPL_dom"/>
</dbReference>
<keyword evidence="5 6" id="KW-0472">Membrane</keyword>
<evidence type="ECO:0000256" key="2">
    <source>
        <dbReference type="ARBA" id="ARBA00022475"/>
    </source>
</evidence>
<dbReference type="SUPFAM" id="SSF82866">
    <property type="entry name" value="Multidrug efflux transporter AcrB transmembrane domain"/>
    <property type="match status" value="2"/>
</dbReference>
<feature type="transmembrane region" description="Helical" evidence="6">
    <location>
        <begin position="178"/>
        <end position="198"/>
    </location>
</feature>
<accession>A0ABP7EEB7</accession>
<dbReference type="EMBL" id="BAABEP010000004">
    <property type="protein sequence ID" value="GAA3716034.1"/>
    <property type="molecule type" value="Genomic_DNA"/>
</dbReference>
<dbReference type="Gene3D" id="1.20.1640.10">
    <property type="entry name" value="Multidrug efflux transporter AcrB transmembrane domain"/>
    <property type="match status" value="2"/>
</dbReference>
<feature type="transmembrane region" description="Helical" evidence="6">
    <location>
        <begin position="524"/>
        <end position="543"/>
    </location>
</feature>
<sequence length="737" mass="76082">MASLLYRLGRFSFRRRRLLLSIWLAALAAIVAGFGVAGSALDEQFSIPGSQSQQALDRLKEVEPAAGGVSGQIVFTAPPGHRLSERTYAAGMQATLREAAHAPQVGAVIPPQKTGTVTPDGRTALAQVQYAVSAPAVKTSSLDALRDTAEPAEKAGLTTHVGGAVFGTRGVQIGSTEVIGVVVALVVLVITFGSLLAAGMPLVTAIGGLAVALSGLMLLTHVFSISSTAITLAVMLGLAVGIDYTLFILSRHRSQLARGMEVEESAGRALGTAGSAVVFAGLTVVVALAGLSVVGIPFLTVMGLSGAVTVVVAVLAATTLLPALLGFAGRRLVPKPTSRAARRERSDRPAMGARWIRATTRRPLVTVLAGVAALVVLAIPARELQLALPDNGSAPQGSTQREAYDTVSDAFGPGFNGPLLILADTAHARGGARGARSELTQVASDLKKLPGVAAVTPPQPTSSRTDQVLQLVPATAPDAQGTQDLVHSVRDYADGVRDRSGVSLAVTGTTAVNVDVSSKLSASLVPFAAVVVGLCLIILLIVFRSLVVPLKATIGFLLSVAAAFGAVVAVFQWGWLADVLGVTRTGPVVSFLPVILMAVLFGLAMDYEVFVVAGIHEEYAHGGDAKEAIRRGAPGAFRVVTAAALIMIAVFAGFVTLDDAIVKPIAFALAFGVLVDAFVVRMTLVPAVLALVGRAAWWLPKWLARILPTVDIEGRGLPPLAADGAADGREREVSRGR</sequence>
<dbReference type="InterPro" id="IPR000731">
    <property type="entry name" value="SSD"/>
</dbReference>
<keyword evidence="3 6" id="KW-0812">Transmembrane</keyword>